<proteinExistence type="predicted"/>
<dbReference type="Proteomes" id="UP000005239">
    <property type="component" value="Unassembled WGS sequence"/>
</dbReference>
<dbReference type="PROSITE" id="PS50068">
    <property type="entry name" value="LDLRA_2"/>
    <property type="match status" value="1"/>
</dbReference>
<dbReference type="Pfam" id="PF02494">
    <property type="entry name" value="HYR"/>
    <property type="match status" value="1"/>
</dbReference>
<dbReference type="PANTHER" id="PTHR14949:SF56">
    <property type="entry name" value="EGF-LIKE-DOMAIN, MULTIPLE 7"/>
    <property type="match status" value="1"/>
</dbReference>
<dbReference type="InterPro" id="IPR016187">
    <property type="entry name" value="CTDL_fold"/>
</dbReference>
<accession>A0A2A6CDH8</accession>
<gene>
    <name evidence="8" type="primary">WBGene00097288</name>
</gene>
<keyword evidence="2" id="KW-0677">Repeat</keyword>
<dbReference type="PROSITE" id="PS50923">
    <property type="entry name" value="SUSHI"/>
    <property type="match status" value="1"/>
</dbReference>
<keyword evidence="5" id="KW-0768">Sushi</keyword>
<dbReference type="PROSITE" id="PS50825">
    <property type="entry name" value="HYR"/>
    <property type="match status" value="1"/>
</dbReference>
<feature type="region of interest" description="Disordered" evidence="6">
    <location>
        <begin position="655"/>
        <end position="693"/>
    </location>
</feature>
<dbReference type="GO" id="GO:0005112">
    <property type="term" value="F:Notch binding"/>
    <property type="evidence" value="ECO:0000318"/>
    <property type="project" value="GO_Central"/>
</dbReference>
<feature type="region of interest" description="Disordered" evidence="6">
    <location>
        <begin position="1279"/>
        <end position="1330"/>
    </location>
</feature>
<dbReference type="InterPro" id="IPR016186">
    <property type="entry name" value="C-type_lectin-like/link_sf"/>
</dbReference>
<dbReference type="Pfam" id="PF23106">
    <property type="entry name" value="EGF_Teneurin"/>
    <property type="match status" value="1"/>
</dbReference>
<keyword evidence="7" id="KW-0812">Transmembrane</keyword>
<feature type="compositionally biased region" description="Polar residues" evidence="6">
    <location>
        <begin position="1298"/>
        <end position="1310"/>
    </location>
</feature>
<dbReference type="SUPFAM" id="SSF57196">
    <property type="entry name" value="EGF/Laminin"/>
    <property type="match status" value="2"/>
</dbReference>
<dbReference type="Gene3D" id="3.10.100.10">
    <property type="entry name" value="Mannose-Binding Protein A, subunit A"/>
    <property type="match status" value="1"/>
</dbReference>
<dbReference type="InterPro" id="IPR009030">
    <property type="entry name" value="Growth_fac_rcpt_cys_sf"/>
</dbReference>
<reference evidence="8" key="2">
    <citation type="submission" date="2022-06" db="UniProtKB">
        <authorList>
            <consortium name="EnsemblMetazoa"/>
        </authorList>
    </citation>
    <scope>IDENTIFICATION</scope>
    <source>
        <strain evidence="8">PS312</strain>
    </source>
</reference>
<feature type="compositionally biased region" description="Polar residues" evidence="6">
    <location>
        <begin position="8"/>
        <end position="18"/>
    </location>
</feature>
<evidence type="ECO:0000313" key="8">
    <source>
        <dbReference type="EnsemblMetazoa" id="PPA07734.1"/>
    </source>
</evidence>
<keyword evidence="9" id="KW-1185">Reference proteome</keyword>
<dbReference type="PROSITE" id="PS50026">
    <property type="entry name" value="EGF_3"/>
    <property type="match status" value="2"/>
</dbReference>
<keyword evidence="7" id="KW-1133">Transmembrane helix</keyword>
<feature type="disulfide bond" evidence="4">
    <location>
        <begin position="431"/>
        <end position="441"/>
    </location>
</feature>
<sequence>MGRPKGRSSVTSSESASWNGVEGDRRASKLDNIKRRSTLNDRTKETEWAGPKKNKKALENETKLKGRKCDDNNDKTDISENKSKARTNTLKKINAWVEAVVGRRRCKAIYIGETQIDYRFEMEVLDEWYESADATEKARVEWETRKSKILKRQERKNKKWTAGNVDYTCTGLKGQGWTRFGSQCVLFSKKFVPWFDAGDICKREYFGSAPLSEQNWLALRQIAPDNHLVWTGLQSHSPSELLDNGAATSIFNPAWSDNDPARRPEGECVAMDLSPLTEKSHGWTYKSCDVQLSVACETFACVGDEFRCADNSACIPRAFVGDGIVDCSDGSDEVKKKKSMIATSFEVEGRNSSWIRSRFIDECALHPCSEHGICVNGECECQHGYFGERCTMFKCEIDSDCWNGGTCTSDRCFCAAGFDGKDCTHRDDHVCLNYCEHDGTCSEKANGDPQCKCLEGWEGDQCEIRAEIPFTMSNLFVNEQAPIQSIVNFPATKAFGYCGWVRPFPDETGGRTVILTMLGDLSVISLTSTGFEIRTKSSTLWTTHFALPNYEWSLVCMQCDDTRCNFYYNGFFENFGDKINESIGDSYYAAALTTTQDPYNKRVSGYLNQFEVYSSIDQDQIKSTYTNCSSFVSNRDTADTLIHWSQFLGAYPDEDKSDPGQCESIEDPDTPNGTSSSPEPEPNPDRVPPIATSCPENQYLISMNRLTTVSWTEPEWSDPDNIVSIESNFRNGDVFYWGDFHVVYTAQDKAGNVGRCEFDVFIAPNECKIPDYARYSGDNGTMTLTNTLASKVGSYYAASVTCTDPRFPLPGPQLYTCDVMGQWHRSVSAPAITLPVCGVTDDPIQIISGYVIYDDTDGCYTLTMTTCADLGILTFDDEFFIDEDEAKMRFNFTIEIKSPNIDLNGEIFNAILILLDWTHSSVDTYPTEFACSSAYPVHMREDYNEYCTQTSPGNYNNNGTMEPLTSTRIAALNARATTRPFTCPKGFYTTFANRDACIPCQIGTYEDEEGGLDQCLSCNGNSTMRTASTSQADCVNTCDKLGQEMDENGNCVPCPQGWYKADISHLRCDEQCPYGLSTDGDGIQKFVHAALLSAKQNPLHGYDPHSAQSLLPAANQTTCVACITINDISPFSSCASECEGTEDQKSCKDGYHCALIFQSPGYYECTKYASAPDADNNGVRWWLIGLIAVGVVIVAVLIVILVWCIFKRRLCPCLQKEKITPEEEIAEAVRRATVEIMPEADSVPDTRVPASPIDLSEFEAIETIVFDTPVQDPREVAGIPYPRSGPRPSGFGDEISPQALSGGQMTSITPPISKATSHEESQYGSSLPSTVARVRAVRPTQSVDSASLDAGTIYSRDLGTATLNEIPLTLSQKKVLIRPVLTVQTIGLEPALSDRTFDLPSQPSGMNNLIVPDHLGDLPSSAFNIPSIPNTPITMSQVAMRSKARDSLLVADRLGDLPSSAFNIPSLPTTPVPQPAAGEPKRPTPPASEGGGGASRMSTLRPRMPTIPDVDFDIPSLSSRSSDSSFLLFTHTLDASVLYVEAKENNFITSSHLSLLNTSREEIWSASMPCKGSQNLAKVRVDSIFPLVFGEDDIYQVFPSSILTYYEGDARNVDKASNVLLLAKLADIYSEIIIVDDTAVPVSKELLVASSPFFDRLFNCNFREKDKGFYEIKEVSLVDFQWFLDSFHKRNWEFSSMDRALLALSYADRFELLYLHLRVYPYLQKRYLPENNIKDALILCSKFKRIGQLILWVLNHCENEQNTLQLLQECAPQMTTMAVQAAFKALESIFERKKRQAVQLAVHEVLETGIDKIHSCVDKTNIIVLLRCFALDGSVEHESAFGVSMYDKRNLLGYNRLRTEDEMDWTSEFTVSRYDKVARVSAYRK</sequence>
<keyword evidence="3 4" id="KW-1015">Disulfide bond</keyword>
<name>A0A2A6CDH8_PRIPA</name>
<dbReference type="Gene3D" id="4.10.400.10">
    <property type="entry name" value="Low-density Lipoprotein Receptor"/>
    <property type="match status" value="1"/>
</dbReference>
<dbReference type="InterPro" id="IPR003410">
    <property type="entry name" value="HYR_dom"/>
</dbReference>
<dbReference type="InterPro" id="IPR002172">
    <property type="entry name" value="LDrepeatLR_classA_rpt"/>
</dbReference>
<dbReference type="InterPro" id="IPR001304">
    <property type="entry name" value="C-type_lectin-like"/>
</dbReference>
<comment type="caution">
    <text evidence="4">Lacks conserved residue(s) required for the propagation of feature annotation.</text>
</comment>
<evidence type="ECO:0000256" key="3">
    <source>
        <dbReference type="ARBA" id="ARBA00023157"/>
    </source>
</evidence>
<dbReference type="InterPro" id="IPR000742">
    <property type="entry name" value="EGF"/>
</dbReference>
<keyword evidence="4" id="KW-0245">EGF-like domain</keyword>
<dbReference type="Pfam" id="PF00651">
    <property type="entry name" value="BTB"/>
    <property type="match status" value="1"/>
</dbReference>
<feature type="compositionally biased region" description="Basic and acidic residues" evidence="6">
    <location>
        <begin position="56"/>
        <end position="82"/>
    </location>
</feature>
<dbReference type="SMART" id="SM01411">
    <property type="entry name" value="Ephrin_rec_like"/>
    <property type="match status" value="2"/>
</dbReference>
<dbReference type="PROSITE" id="PS50041">
    <property type="entry name" value="C_TYPE_LECTIN_2"/>
    <property type="match status" value="1"/>
</dbReference>
<protein>
    <submittedName>
        <fullName evidence="8">BTB domain-containing protein</fullName>
    </submittedName>
</protein>
<dbReference type="SUPFAM" id="SSF57184">
    <property type="entry name" value="Growth factor receptor domain"/>
    <property type="match status" value="1"/>
</dbReference>
<dbReference type="SUPFAM" id="SSF54695">
    <property type="entry name" value="POZ domain"/>
    <property type="match status" value="1"/>
</dbReference>
<dbReference type="PROSITE" id="PS00022">
    <property type="entry name" value="EGF_1"/>
    <property type="match status" value="3"/>
</dbReference>
<evidence type="ECO:0000256" key="1">
    <source>
        <dbReference type="ARBA" id="ARBA00022729"/>
    </source>
</evidence>
<dbReference type="CDD" id="cd00037">
    <property type="entry name" value="CLECT"/>
    <property type="match status" value="1"/>
</dbReference>
<keyword evidence="1" id="KW-0732">Signal</keyword>
<dbReference type="CDD" id="cd18186">
    <property type="entry name" value="BTB_POZ_ZBTB_KLHL-like"/>
    <property type="match status" value="1"/>
</dbReference>
<feature type="compositionally biased region" description="Basic and acidic residues" evidence="6">
    <location>
        <begin position="22"/>
        <end position="47"/>
    </location>
</feature>
<dbReference type="Gene3D" id="2.10.50.10">
    <property type="entry name" value="Tumor Necrosis Factor Receptor, subunit A, domain 2"/>
    <property type="match status" value="1"/>
</dbReference>
<dbReference type="Pfam" id="PF00008">
    <property type="entry name" value="EGF"/>
    <property type="match status" value="1"/>
</dbReference>
<evidence type="ECO:0000313" key="9">
    <source>
        <dbReference type="Proteomes" id="UP000005239"/>
    </source>
</evidence>
<dbReference type="InterPro" id="IPR011333">
    <property type="entry name" value="SKP1/BTB/POZ_sf"/>
</dbReference>
<dbReference type="PANTHER" id="PTHR14949">
    <property type="entry name" value="EGF-LIKE-DOMAIN, MULTIPLE 7, 8"/>
    <property type="match status" value="1"/>
</dbReference>
<dbReference type="PROSITE" id="PS01186">
    <property type="entry name" value="EGF_2"/>
    <property type="match status" value="3"/>
</dbReference>
<dbReference type="InterPro" id="IPR050969">
    <property type="entry name" value="Dev_Signal_Modulators"/>
</dbReference>
<feature type="region of interest" description="Disordered" evidence="6">
    <location>
        <begin position="1461"/>
        <end position="1502"/>
    </location>
</feature>
<dbReference type="SUPFAM" id="SSF57424">
    <property type="entry name" value="LDL receptor-like module"/>
    <property type="match status" value="1"/>
</dbReference>
<dbReference type="InterPro" id="IPR000210">
    <property type="entry name" value="BTB/POZ_dom"/>
</dbReference>
<evidence type="ECO:0000256" key="6">
    <source>
        <dbReference type="SAM" id="MobiDB-lite"/>
    </source>
</evidence>
<evidence type="ECO:0000256" key="4">
    <source>
        <dbReference type="PROSITE-ProRule" id="PRU00076"/>
    </source>
</evidence>
<feature type="disulfide bond" evidence="4">
    <location>
        <begin position="381"/>
        <end position="390"/>
    </location>
</feature>
<dbReference type="Gene3D" id="2.10.25.10">
    <property type="entry name" value="Laminin"/>
    <property type="match status" value="2"/>
</dbReference>
<dbReference type="SMART" id="SM00192">
    <property type="entry name" value="LDLa"/>
    <property type="match status" value="1"/>
</dbReference>
<feature type="region of interest" description="Disordered" evidence="6">
    <location>
        <begin position="1"/>
        <end position="82"/>
    </location>
</feature>
<reference evidence="9" key="1">
    <citation type="journal article" date="2008" name="Nat. Genet.">
        <title>The Pristionchus pacificus genome provides a unique perspective on nematode lifestyle and parasitism.</title>
        <authorList>
            <person name="Dieterich C."/>
            <person name="Clifton S.W."/>
            <person name="Schuster L.N."/>
            <person name="Chinwalla A."/>
            <person name="Delehaunty K."/>
            <person name="Dinkelacker I."/>
            <person name="Fulton L."/>
            <person name="Fulton R."/>
            <person name="Godfrey J."/>
            <person name="Minx P."/>
            <person name="Mitreva M."/>
            <person name="Roeseler W."/>
            <person name="Tian H."/>
            <person name="Witte H."/>
            <person name="Yang S.P."/>
            <person name="Wilson R.K."/>
            <person name="Sommer R.J."/>
        </authorList>
    </citation>
    <scope>NUCLEOTIDE SEQUENCE [LARGE SCALE GENOMIC DNA]</scope>
    <source>
        <strain evidence="9">PS312</strain>
    </source>
</reference>
<dbReference type="PROSITE" id="PS50097">
    <property type="entry name" value="BTB"/>
    <property type="match status" value="1"/>
</dbReference>
<accession>A0A8R1U643</accession>
<dbReference type="Gene3D" id="3.30.710.10">
    <property type="entry name" value="Potassium Channel Kv1.1, Chain A"/>
    <property type="match status" value="1"/>
</dbReference>
<dbReference type="Pfam" id="PF00057">
    <property type="entry name" value="Ldl_recept_a"/>
    <property type="match status" value="1"/>
</dbReference>
<feature type="disulfide bond" evidence="4">
    <location>
        <begin position="453"/>
        <end position="462"/>
    </location>
</feature>
<dbReference type="SMART" id="SM00181">
    <property type="entry name" value="EGF"/>
    <property type="match status" value="4"/>
</dbReference>
<organism evidence="8 9">
    <name type="scientific">Pristionchus pacificus</name>
    <name type="common">Parasitic nematode worm</name>
    <dbReference type="NCBI Taxonomy" id="54126"/>
    <lineage>
        <taxon>Eukaryota</taxon>
        <taxon>Metazoa</taxon>
        <taxon>Ecdysozoa</taxon>
        <taxon>Nematoda</taxon>
        <taxon>Chromadorea</taxon>
        <taxon>Rhabditida</taxon>
        <taxon>Rhabditina</taxon>
        <taxon>Diplogasteromorpha</taxon>
        <taxon>Diplogasteroidea</taxon>
        <taxon>Neodiplogasteridae</taxon>
        <taxon>Pristionchus</taxon>
    </lineage>
</organism>
<evidence type="ECO:0000256" key="7">
    <source>
        <dbReference type="SAM" id="Phobius"/>
    </source>
</evidence>
<feature type="transmembrane region" description="Helical" evidence="7">
    <location>
        <begin position="1181"/>
        <end position="1206"/>
    </location>
</feature>
<dbReference type="InterPro" id="IPR036055">
    <property type="entry name" value="LDL_receptor-like_sf"/>
</dbReference>
<evidence type="ECO:0000256" key="5">
    <source>
        <dbReference type="PROSITE-ProRule" id="PRU00302"/>
    </source>
</evidence>
<dbReference type="EnsemblMetazoa" id="PPA07734.1">
    <property type="protein sequence ID" value="PPA07734.1"/>
    <property type="gene ID" value="WBGene00097288"/>
</dbReference>
<dbReference type="CDD" id="cd00112">
    <property type="entry name" value="LDLa"/>
    <property type="match status" value="1"/>
</dbReference>
<keyword evidence="7" id="KW-0472">Membrane</keyword>
<dbReference type="SMART" id="SM00034">
    <property type="entry name" value="CLECT"/>
    <property type="match status" value="1"/>
</dbReference>
<dbReference type="SUPFAM" id="SSF56436">
    <property type="entry name" value="C-type lectin-like"/>
    <property type="match status" value="1"/>
</dbReference>
<dbReference type="CDD" id="cd00054">
    <property type="entry name" value="EGF_CA"/>
    <property type="match status" value="1"/>
</dbReference>
<dbReference type="InterPro" id="IPR000436">
    <property type="entry name" value="Sushi_SCR_CCP_dom"/>
</dbReference>
<evidence type="ECO:0000256" key="2">
    <source>
        <dbReference type="ARBA" id="ARBA00022737"/>
    </source>
</evidence>